<evidence type="ECO:0000313" key="3">
    <source>
        <dbReference type="Proteomes" id="UP000030745"/>
    </source>
</evidence>
<dbReference type="InterPro" id="IPR001478">
    <property type="entry name" value="PDZ"/>
</dbReference>
<gene>
    <name evidence="2" type="ORF">SPRG_03724</name>
</gene>
<reference evidence="2 3" key="1">
    <citation type="journal article" date="2013" name="PLoS Genet.">
        <title>Distinctive expansion of potential virulence genes in the genome of the oomycete fish pathogen Saprolegnia parasitica.</title>
        <authorList>
            <person name="Jiang R.H."/>
            <person name="de Bruijn I."/>
            <person name="Haas B.J."/>
            <person name="Belmonte R."/>
            <person name="Lobach L."/>
            <person name="Christie J."/>
            <person name="van den Ackerveken G."/>
            <person name="Bottin A."/>
            <person name="Bulone V."/>
            <person name="Diaz-Moreno S.M."/>
            <person name="Dumas B."/>
            <person name="Fan L."/>
            <person name="Gaulin E."/>
            <person name="Govers F."/>
            <person name="Grenville-Briggs L.J."/>
            <person name="Horner N.R."/>
            <person name="Levin J.Z."/>
            <person name="Mammella M."/>
            <person name="Meijer H.J."/>
            <person name="Morris P."/>
            <person name="Nusbaum C."/>
            <person name="Oome S."/>
            <person name="Phillips A.J."/>
            <person name="van Rooyen D."/>
            <person name="Rzeszutek E."/>
            <person name="Saraiva M."/>
            <person name="Secombes C.J."/>
            <person name="Seidl M.F."/>
            <person name="Snel B."/>
            <person name="Stassen J.H."/>
            <person name="Sykes S."/>
            <person name="Tripathy S."/>
            <person name="van den Berg H."/>
            <person name="Vega-Arreguin J.C."/>
            <person name="Wawra S."/>
            <person name="Young S.K."/>
            <person name="Zeng Q."/>
            <person name="Dieguez-Uribeondo J."/>
            <person name="Russ C."/>
            <person name="Tyler B.M."/>
            <person name="van West P."/>
        </authorList>
    </citation>
    <scope>NUCLEOTIDE SEQUENCE [LARGE SCALE GENOMIC DNA]</scope>
    <source>
        <strain evidence="2 3">CBS 223.65</strain>
    </source>
</reference>
<dbReference type="PROSITE" id="PS50106">
    <property type="entry name" value="PDZ"/>
    <property type="match status" value="1"/>
</dbReference>
<proteinExistence type="predicted"/>
<dbReference type="AlphaFoldDB" id="A0A067CM94"/>
<dbReference type="Proteomes" id="UP000030745">
    <property type="component" value="Unassembled WGS sequence"/>
</dbReference>
<evidence type="ECO:0000259" key="1">
    <source>
        <dbReference type="PROSITE" id="PS50106"/>
    </source>
</evidence>
<dbReference type="GeneID" id="24126208"/>
<accession>A0A067CM94</accession>
<name>A0A067CM94_SAPPC</name>
<dbReference type="SMART" id="SM00228">
    <property type="entry name" value="PDZ"/>
    <property type="match status" value="1"/>
</dbReference>
<dbReference type="InterPro" id="IPR036034">
    <property type="entry name" value="PDZ_sf"/>
</dbReference>
<sequence>MHDIRHVFAACLGPGPPLGSIYNKAPYWRPFSHMMQAFLKRGEVHEAVKWFSQVSTAPSANGALAPVQSAATCLEHELESLLFRIYATFSVGTLGVRIGPYVDGKGAVVTGLDESGPRQIREQDVLESVNGRLVSTEPFSVAARVLQDAPRPVTLTFLRGLTALDKSQGEPVLRPRRFVNDKFGWLHRENVRVTLLSDCTDCGHRLSHAELERQPNVVRCPTCGSSLAPHFCVIQHEIASEPVVFLPWTAMKARLQSFHGASLASLLAVDAGVYWNLFLKCLVLDCDLDALFPMASTPEAYDDPSTMVEPMPNNDDADVDDLRALCRFVLHQCEADAGHCAMATRLLSALESDFDEGRRDMRIEEKCLLDNDDNNVHTLGRQPGF</sequence>
<keyword evidence="3" id="KW-1185">Reference proteome</keyword>
<dbReference type="EMBL" id="KK583197">
    <property type="protein sequence ID" value="KDO31804.1"/>
    <property type="molecule type" value="Genomic_DNA"/>
</dbReference>
<feature type="domain" description="PDZ" evidence="1">
    <location>
        <begin position="92"/>
        <end position="161"/>
    </location>
</feature>
<dbReference type="SUPFAM" id="SSF50156">
    <property type="entry name" value="PDZ domain-like"/>
    <property type="match status" value="1"/>
</dbReference>
<dbReference type="KEGG" id="spar:SPRG_03724"/>
<dbReference type="VEuPathDB" id="FungiDB:SPRG_03724"/>
<evidence type="ECO:0000313" key="2">
    <source>
        <dbReference type="EMBL" id="KDO31804.1"/>
    </source>
</evidence>
<dbReference type="OrthoDB" id="61040at2759"/>
<organism evidence="2 3">
    <name type="scientific">Saprolegnia parasitica (strain CBS 223.65)</name>
    <dbReference type="NCBI Taxonomy" id="695850"/>
    <lineage>
        <taxon>Eukaryota</taxon>
        <taxon>Sar</taxon>
        <taxon>Stramenopiles</taxon>
        <taxon>Oomycota</taxon>
        <taxon>Saprolegniomycetes</taxon>
        <taxon>Saprolegniales</taxon>
        <taxon>Saprolegniaceae</taxon>
        <taxon>Saprolegnia</taxon>
    </lineage>
</organism>
<protein>
    <recommendedName>
        <fullName evidence="1">PDZ domain-containing protein</fullName>
    </recommendedName>
</protein>
<dbReference type="Gene3D" id="2.30.42.10">
    <property type="match status" value="1"/>
</dbReference>
<dbReference type="RefSeq" id="XP_012197684.1">
    <property type="nucleotide sequence ID" value="XM_012342294.1"/>
</dbReference>